<dbReference type="PANTHER" id="PTHR10762">
    <property type="entry name" value="DIPHTHAMIDE BIOSYNTHESIS PROTEIN"/>
    <property type="match status" value="1"/>
</dbReference>
<accession>Q74NE7</accession>
<comment type="cofactor">
    <cofactor evidence="1 10">
        <name>[4Fe-4S] cluster</name>
        <dbReference type="ChEBI" id="CHEBI:49883"/>
    </cofactor>
</comment>
<name>Q74NE7_NANEQ</name>
<keyword evidence="5 10" id="KW-0949">S-adenosyl-L-methionine</keyword>
<dbReference type="GO" id="GO:0090560">
    <property type="term" value="F:2-(3-amino-3-carboxypropyl)histidine synthase activity"/>
    <property type="evidence" value="ECO:0007669"/>
    <property type="project" value="UniProtKB-UniRule"/>
</dbReference>
<dbReference type="GO" id="GO:0051539">
    <property type="term" value="F:4 iron, 4 sulfur cluster binding"/>
    <property type="evidence" value="ECO:0007669"/>
    <property type="project" value="UniProtKB-UniRule"/>
</dbReference>
<dbReference type="Gene3D" id="3.40.50.11850">
    <property type="entry name" value="Diphthamide synthesis DPH1/DPH2 domain 2"/>
    <property type="match status" value="1"/>
</dbReference>
<evidence type="ECO:0000256" key="3">
    <source>
        <dbReference type="ARBA" id="ARBA00012221"/>
    </source>
</evidence>
<protein>
    <recommendedName>
        <fullName evidence="3 10">2-(3-amino-3-carboxypropyl)histidine synthase</fullName>
        <ecNumber evidence="3 10">2.5.1.108</ecNumber>
    </recommendedName>
</protein>
<dbReference type="EnsemblBacteria" id="AAR39079">
    <property type="protein sequence ID" value="AAR39079"/>
    <property type="gene ID" value="NEQ226"/>
</dbReference>
<dbReference type="Gene3D" id="3.40.50.11860">
    <property type="entry name" value="Diphthamide synthesis DPH1/DPH2 domain 3"/>
    <property type="match status" value="1"/>
</dbReference>
<dbReference type="InterPro" id="IPR042264">
    <property type="entry name" value="DPH1/DPH2_2"/>
</dbReference>
<evidence type="ECO:0000256" key="6">
    <source>
        <dbReference type="ARBA" id="ARBA00022723"/>
    </source>
</evidence>
<dbReference type="Gene3D" id="3.40.50.11840">
    <property type="entry name" value="Diphthamide synthesis DPH1/DPH2 domain 1"/>
    <property type="match status" value="1"/>
</dbReference>
<evidence type="ECO:0000256" key="2">
    <source>
        <dbReference type="ARBA" id="ARBA00005156"/>
    </source>
</evidence>
<comment type="catalytic activity">
    <reaction evidence="9 10">
        <text>L-histidyl-[translation elongation factor 2] + S-adenosyl-L-methionine = 2-[(3S)-amino-3-carboxypropyl]-L-histidyl-[translation elongation factor 2] + S-methyl-5'-thioadenosine + H(+)</text>
        <dbReference type="Rhea" id="RHEA:36783"/>
        <dbReference type="Rhea" id="RHEA-COMP:9748"/>
        <dbReference type="Rhea" id="RHEA-COMP:9749"/>
        <dbReference type="ChEBI" id="CHEBI:15378"/>
        <dbReference type="ChEBI" id="CHEBI:17509"/>
        <dbReference type="ChEBI" id="CHEBI:29979"/>
        <dbReference type="ChEBI" id="CHEBI:59789"/>
        <dbReference type="ChEBI" id="CHEBI:73995"/>
        <dbReference type="EC" id="2.5.1.108"/>
    </reaction>
</comment>
<dbReference type="InterPro" id="IPR042263">
    <property type="entry name" value="DPH1/DPH2_1"/>
</dbReference>
<dbReference type="AlphaFoldDB" id="Q74NE7"/>
<comment type="similarity">
    <text evidence="10">Belongs to the DPH1/DPH2 family.</text>
</comment>
<dbReference type="UniPathway" id="UPA00559"/>
<dbReference type="NCBIfam" id="TIGR00322">
    <property type="entry name" value="diphth2_R"/>
    <property type="match status" value="1"/>
</dbReference>
<evidence type="ECO:0000256" key="10">
    <source>
        <dbReference type="PIRNR" id="PIRNR004967"/>
    </source>
</evidence>
<dbReference type="InterPro" id="IPR042265">
    <property type="entry name" value="DPH1/DPH2_3"/>
</dbReference>
<comment type="pathway">
    <text evidence="2 10">Protein modification; peptidyl-diphthamide biosynthesis.</text>
</comment>
<keyword evidence="7 10" id="KW-0408">Iron</keyword>
<keyword evidence="8 10" id="KW-0411">Iron-sulfur</keyword>
<dbReference type="Pfam" id="PF01866">
    <property type="entry name" value="Diphthamide_syn"/>
    <property type="match status" value="1"/>
</dbReference>
<proteinExistence type="inferred from homology"/>
<dbReference type="NCBIfam" id="TIGR03682">
    <property type="entry name" value="arCOG04112"/>
    <property type="match status" value="1"/>
</dbReference>
<evidence type="ECO:0000256" key="9">
    <source>
        <dbReference type="ARBA" id="ARBA00048403"/>
    </source>
</evidence>
<dbReference type="EC" id="2.5.1.108" evidence="3 10"/>
<dbReference type="GO" id="GO:0017183">
    <property type="term" value="P:protein histidyl modification to diphthamide"/>
    <property type="evidence" value="ECO:0007669"/>
    <property type="project" value="UniProtKB-UniRule"/>
</dbReference>
<dbReference type="InterPro" id="IPR022428">
    <property type="entry name" value="Dph2_arc"/>
</dbReference>
<dbReference type="PIRSF" id="PIRSF004967">
    <property type="entry name" value="DPH1"/>
    <property type="match status" value="1"/>
</dbReference>
<dbReference type="InterPro" id="IPR035435">
    <property type="entry name" value="DPH1/DPH2_euk_archaea"/>
</dbReference>
<evidence type="ECO:0000256" key="4">
    <source>
        <dbReference type="ARBA" id="ARBA00022679"/>
    </source>
</evidence>
<dbReference type="PANTHER" id="PTHR10762:SF1">
    <property type="entry name" value="2-(3-AMINO-3-CARBOXYPROPYL)HISTIDINE SYNTHASE SUBUNIT 1"/>
    <property type="match status" value="1"/>
</dbReference>
<evidence type="ECO:0000256" key="8">
    <source>
        <dbReference type="ARBA" id="ARBA00023014"/>
    </source>
</evidence>
<sequence length="296" mass="34618">MKVFVQYPEGLKNKLFEIEQKLREKGYNPIFDAEPTYGFCDLKDDIAIELGCEAIIHIGHNSFGFEHLLKNSKIPIIIEEYRYEIDEEAVNETLKYIDVIKHKKLGIVSSLQYLNYVYYLKDKLKGFEIVIPKNPQILGCNVINAKSIENKVDAFLIPTDGKFYSLGLALQTNKPVYAFDLGLRKIYSLEKEKQKYLTIKWFYLSKFEEAKKVGILVSWKKGQLFYNPYEVKEKIESLGKKAIILAFDEIDPNKIIGLDLDFYVNLACPRIFDNYKKFDKPILNWVDIFKHYFVKS</sequence>
<dbReference type="GO" id="GO:0046872">
    <property type="term" value="F:metal ion binding"/>
    <property type="evidence" value="ECO:0007669"/>
    <property type="project" value="UniProtKB-KW"/>
</dbReference>
<dbReference type="Proteomes" id="UP000000578">
    <property type="component" value="Chromosome"/>
</dbReference>
<dbReference type="HOGENOM" id="CLU_037146_0_0_2"/>
<keyword evidence="12" id="KW-1185">Reference proteome</keyword>
<keyword evidence="10" id="KW-0004">4Fe-4S</keyword>
<dbReference type="BioCyc" id="NEQU228908:GJB6-242-MONOMER"/>
<gene>
    <name evidence="11" type="ordered locus">NEQ226</name>
</gene>
<evidence type="ECO:0000256" key="5">
    <source>
        <dbReference type="ARBA" id="ARBA00022691"/>
    </source>
</evidence>
<reference evidence="11 12" key="1">
    <citation type="journal article" date="2003" name="Proc. Natl. Acad. Sci. U.S.A.">
        <title>The genome of Nanoarchaeum equitans: insights into early archaeal evolution and derived parasitism.</title>
        <authorList>
            <person name="Waters E."/>
            <person name="Hohn M.J."/>
            <person name="Ahel I."/>
            <person name="Graham D.E."/>
            <person name="Adams M.D."/>
            <person name="Barnstead M."/>
            <person name="Beeson K.Y."/>
            <person name="Bibbs L."/>
            <person name="Bolanos R."/>
            <person name="Keller M."/>
            <person name="Kretz K."/>
            <person name="Lin X."/>
            <person name="Mathur E."/>
            <person name="Ni J."/>
            <person name="Podar M."/>
            <person name="Richardson T."/>
            <person name="Sutton G.G."/>
            <person name="Simon M."/>
            <person name="Soll D."/>
            <person name="Stetter K.O."/>
            <person name="Short J.M."/>
            <person name="Noordewier M."/>
        </authorList>
    </citation>
    <scope>NUCLEOTIDE SEQUENCE [LARGE SCALE GENOMIC DNA]</scope>
    <source>
        <strain evidence="11 12">Kin4-M</strain>
    </source>
</reference>
<evidence type="ECO:0000313" key="12">
    <source>
        <dbReference type="Proteomes" id="UP000000578"/>
    </source>
</evidence>
<evidence type="ECO:0000256" key="7">
    <source>
        <dbReference type="ARBA" id="ARBA00023004"/>
    </source>
</evidence>
<dbReference type="EMBL" id="AE017199">
    <property type="protein sequence ID" value="AAR39079.1"/>
    <property type="molecule type" value="Genomic_DNA"/>
</dbReference>
<keyword evidence="6 10" id="KW-0479">Metal-binding</keyword>
<dbReference type="STRING" id="228908.NEQ226"/>
<dbReference type="KEGG" id="neq:NEQ226"/>
<evidence type="ECO:0000313" key="11">
    <source>
        <dbReference type="EMBL" id="AAR39079.1"/>
    </source>
</evidence>
<dbReference type="InterPro" id="IPR016435">
    <property type="entry name" value="DPH1/DPH2"/>
</dbReference>
<evidence type="ECO:0000256" key="1">
    <source>
        <dbReference type="ARBA" id="ARBA00001966"/>
    </source>
</evidence>
<keyword evidence="4 10" id="KW-0808">Transferase</keyword>
<comment type="function">
    <text evidence="10">Catalyzes the first step of diphthamide biosynthesis, i.e. the transfer of the 3-amino-3-carboxypropyl group from S-adenosyl-L-methionine (SAM) to the C2 position of the imidazole ring of the target histidine residue in translation elongation factor 2 (EF-2).</text>
</comment>
<organism evidence="11 12">
    <name type="scientific">Nanoarchaeum equitans (strain Kin4-M)</name>
    <dbReference type="NCBI Taxonomy" id="228908"/>
    <lineage>
        <taxon>Archaea</taxon>
        <taxon>Nanobdellota</taxon>
        <taxon>Candidatus Nanoarchaeia</taxon>
        <taxon>Nanoarchaeales</taxon>
        <taxon>Nanoarchaeaceae</taxon>
        <taxon>Nanoarchaeum</taxon>
    </lineage>
</organism>